<dbReference type="Pfam" id="PF13360">
    <property type="entry name" value="PQQ_2"/>
    <property type="match status" value="1"/>
</dbReference>
<evidence type="ECO:0000313" key="6">
    <source>
        <dbReference type="EMBL" id="SUZ88919.1"/>
    </source>
</evidence>
<dbReference type="SUPFAM" id="SSF50998">
    <property type="entry name" value="Quinoprotein alcohol dehydrogenase-like"/>
    <property type="match status" value="1"/>
</dbReference>
<dbReference type="AlphaFoldDB" id="A0A381RDD5"/>
<comment type="similarity">
    <text evidence="2">Belongs to the bacterial PQQ dehydrogenase family.</text>
</comment>
<dbReference type="InterPro" id="IPR002372">
    <property type="entry name" value="PQQ_rpt_dom"/>
</dbReference>
<dbReference type="EMBL" id="UINC01001793">
    <property type="protein sequence ID" value="SUZ88919.1"/>
    <property type="molecule type" value="Genomic_DNA"/>
</dbReference>
<name>A0A381RDD5_9ZZZZ</name>
<organism evidence="6">
    <name type="scientific">marine metagenome</name>
    <dbReference type="NCBI Taxonomy" id="408172"/>
    <lineage>
        <taxon>unclassified sequences</taxon>
        <taxon>metagenomes</taxon>
        <taxon>ecological metagenomes</taxon>
    </lineage>
</organism>
<keyword evidence="3" id="KW-0560">Oxidoreductase</keyword>
<evidence type="ECO:0000256" key="1">
    <source>
        <dbReference type="ARBA" id="ARBA00001931"/>
    </source>
</evidence>
<dbReference type="InterPro" id="IPR018391">
    <property type="entry name" value="PQQ_b-propeller_rpt"/>
</dbReference>
<evidence type="ECO:0000259" key="4">
    <source>
        <dbReference type="Pfam" id="PF01011"/>
    </source>
</evidence>
<evidence type="ECO:0000256" key="3">
    <source>
        <dbReference type="ARBA" id="ARBA00023002"/>
    </source>
</evidence>
<sequence length="559" mass="60777">MMRPLTPGWTVLVVSKLIRTVRWAKQWWYAICLVVFGGLSSHAGLCETTEPGLKDFYSSGWGIDSANRRYQGPGRTSISADNIDRLELKWVYQLEQMTPRSYPLVSEDTIFFGDSGRGLVALDRETGCTRWTSPVEGVEISTAISPARMPDGRDVLIFGVRQSGVFALDATNGAHIWHYSFTEDHPIPMYSGSPLVDGNNVFVPISSTEMGLTMLPWYGCCTTSGAMGALDLSTGAKKWYTPTISDPPKKTGRHWLFVERYGPSGAPVWGAPTLDSKRGVVYFGTGQNYSHPTSATSDSIFAVDTSDGMVRWVMQATANDAYSMGCGIPGHPLCPDPVGPDHDFGAPPILSTLRDGRELLFAGQKSGDVHALDPETGAHVWRKRIGRGGLLGGVHFGMAVHPEHDLVFVPISDRETGQEKRQPAPGLHALEMASGETRWSRIIQSRGCEGCSGGISSGIIASRDLVFFGDLDGRLWALDVNTGETRWQHDSWQQYDVVNGDQAQKPDEEGRGYAEGGAFDAHGPMLADDLLIVASGYGNFGQRGGNALLVFQIKSDDTP</sequence>
<reference evidence="6" key="1">
    <citation type="submission" date="2018-05" db="EMBL/GenBank/DDBJ databases">
        <authorList>
            <person name="Lanie J.A."/>
            <person name="Ng W.-L."/>
            <person name="Kazmierczak K.M."/>
            <person name="Andrzejewski T.M."/>
            <person name="Davidsen T.M."/>
            <person name="Wayne K.J."/>
            <person name="Tettelin H."/>
            <person name="Glass J.I."/>
            <person name="Rusch D."/>
            <person name="Podicherti R."/>
            <person name="Tsui H.-C.T."/>
            <person name="Winkler M.E."/>
        </authorList>
    </citation>
    <scope>NUCLEOTIDE SEQUENCE</scope>
</reference>
<proteinExistence type="inferred from homology"/>
<feature type="domain" description="Pyrrolo-quinoline quinone repeat" evidence="5">
    <location>
        <begin position="366"/>
        <end position="492"/>
    </location>
</feature>
<evidence type="ECO:0000259" key="5">
    <source>
        <dbReference type="Pfam" id="PF13360"/>
    </source>
</evidence>
<accession>A0A381RDD5</accession>
<gene>
    <name evidence="6" type="ORF">METZ01_LOCUS41773</name>
</gene>
<feature type="domain" description="Pyrrolo-quinoline quinone repeat" evidence="4">
    <location>
        <begin position="61"/>
        <end position="322"/>
    </location>
</feature>
<comment type="cofactor">
    <cofactor evidence="1">
        <name>pyrroloquinoline quinone</name>
        <dbReference type="ChEBI" id="CHEBI:58442"/>
    </cofactor>
</comment>
<dbReference type="PANTHER" id="PTHR32303:SF10">
    <property type="entry name" value="OUTER MEMBRANE PROTEIN ASSEMBLY FACTOR BAMB"/>
    <property type="match status" value="1"/>
</dbReference>
<dbReference type="Pfam" id="PF01011">
    <property type="entry name" value="PQQ"/>
    <property type="match status" value="1"/>
</dbReference>
<evidence type="ECO:0000256" key="2">
    <source>
        <dbReference type="ARBA" id="ARBA00008156"/>
    </source>
</evidence>
<dbReference type="Gene3D" id="2.140.10.10">
    <property type="entry name" value="Quinoprotein alcohol dehydrogenase-like superfamily"/>
    <property type="match status" value="2"/>
</dbReference>
<dbReference type="SMART" id="SM00564">
    <property type="entry name" value="PQQ"/>
    <property type="match status" value="6"/>
</dbReference>
<protein>
    <recommendedName>
        <fullName evidence="4 5">Pyrrolo-quinoline quinone repeat domain-containing protein</fullName>
    </recommendedName>
</protein>
<dbReference type="PANTHER" id="PTHR32303">
    <property type="entry name" value="QUINOPROTEIN ALCOHOL DEHYDROGENASE (CYTOCHROME C)"/>
    <property type="match status" value="1"/>
</dbReference>
<dbReference type="GO" id="GO:0016491">
    <property type="term" value="F:oxidoreductase activity"/>
    <property type="evidence" value="ECO:0007669"/>
    <property type="project" value="UniProtKB-KW"/>
</dbReference>
<dbReference type="InterPro" id="IPR011047">
    <property type="entry name" value="Quinoprotein_ADH-like_sf"/>
</dbReference>